<dbReference type="GO" id="GO:0043020">
    <property type="term" value="C:NADPH oxidase complex"/>
    <property type="evidence" value="ECO:0007669"/>
    <property type="project" value="TreeGrafter"/>
</dbReference>
<dbReference type="OrthoDB" id="167398at2759"/>
<dbReference type="GO" id="GO:0016175">
    <property type="term" value="F:superoxide-generating NAD(P)H oxidase activity"/>
    <property type="evidence" value="ECO:0007669"/>
    <property type="project" value="TreeGrafter"/>
</dbReference>
<name>A0A3N2Q448_SODAK</name>
<evidence type="ECO:0000313" key="12">
    <source>
        <dbReference type="EMBL" id="ROT41551.1"/>
    </source>
</evidence>
<dbReference type="PANTHER" id="PTHR11972:SF153">
    <property type="entry name" value="SUPEROXIDE-GENERATING NADPH OXIDASE HEAVY CHAIN SUBUNIT A"/>
    <property type="match status" value="1"/>
</dbReference>
<keyword evidence="6" id="KW-0406">Ion transport</keyword>
<evidence type="ECO:0008006" key="14">
    <source>
        <dbReference type="Google" id="ProtNLM"/>
    </source>
</evidence>
<dbReference type="InterPro" id="IPR050369">
    <property type="entry name" value="RBOH/FRE"/>
</dbReference>
<feature type="compositionally biased region" description="Low complexity" evidence="8">
    <location>
        <begin position="623"/>
        <end position="635"/>
    </location>
</feature>
<keyword evidence="3" id="KW-0249">Electron transport</keyword>
<feature type="domain" description="FAD-binding FR-type" evidence="11">
    <location>
        <begin position="430"/>
        <end position="550"/>
    </location>
</feature>
<comment type="subcellular location">
    <subcellularLocation>
        <location evidence="1">Membrane</location>
        <topology evidence="1">Multi-pass membrane protein</topology>
    </subcellularLocation>
</comment>
<dbReference type="PROSITE" id="PS50222">
    <property type="entry name" value="EF_HAND_2"/>
    <property type="match status" value="1"/>
</dbReference>
<reference evidence="12 13" key="1">
    <citation type="journal article" date="2018" name="Mol. Ecol.">
        <title>The obligate alkalophilic soda-lake fungus Sodiomyces alkalinus has shifted to a protein diet.</title>
        <authorList>
            <person name="Grum-Grzhimaylo A.A."/>
            <person name="Falkoski D.L."/>
            <person name="van den Heuvel J."/>
            <person name="Valero-Jimenez C.A."/>
            <person name="Min B."/>
            <person name="Choi I.G."/>
            <person name="Lipzen A."/>
            <person name="Daum C.G."/>
            <person name="Aanen D.K."/>
            <person name="Tsang A."/>
            <person name="Henrissat B."/>
            <person name="Bilanenko E.N."/>
            <person name="de Vries R.P."/>
            <person name="van Kan J.A.L."/>
            <person name="Grigoriev I.V."/>
            <person name="Debets A.J.M."/>
        </authorList>
    </citation>
    <scope>NUCLEOTIDE SEQUENCE [LARGE SCALE GENOMIC DNA]</scope>
    <source>
        <strain evidence="12 13">F11</strain>
    </source>
</reference>
<keyword evidence="7 9" id="KW-0472">Membrane</keyword>
<dbReference type="SUPFAM" id="SSF63380">
    <property type="entry name" value="Riboflavin synthase domain-like"/>
    <property type="match status" value="1"/>
</dbReference>
<dbReference type="PROSITE" id="PS00018">
    <property type="entry name" value="EF_HAND_1"/>
    <property type="match status" value="1"/>
</dbReference>
<sequence length="873" mass="99150">MPPYLGQGDEDPLDAALYDLCIVSRLVTGFTLYGVSQRYDWKGASSDAMTRWTDIGVRFAPPGLGIHPIQMRVIKSTRASLEFCHVSMASHPARDVEDVQYLNDDEINRFLDDLDHNDDGYIDYGEVEHKLDAAHDKLKLNSHHVRKHEHDSHGEKDEHDEKARHVFLRSLMGSDAQRIPRAEFRDIVRSWKIPSLEQAKKEEQEEDQYVSRLHGWRRARAYWAVHGPEIGFLGLVVAMQLAFGIWQLVKYQTTPQYRDALGWGVVMAKTSAGVLYPTFFFLILSMSRYFSTWLRRSYYISRFFNWDLSQDFHIRISCVAIFFATLHAIGHLSGSFVSASRPENQDAVARLLGPDMVPLRYVDLVRSLPGFTGLTALGLLYVLSLLSIPQVRRWNYEVFQLGHLLMFPIIGLLMAHGTRAQFQWPMFGYFLAFPTLLVLLERLTRVFLGFHRIRATMKVLDGETVEITAVIPSERLWKYKAGQYIFLQVPQISFFQWHPFTVSLCVGKKMQVHIKTDGNWTQRLRALGGESGESEIEVGINGPFGAPAQRFYDFNHSLIIGAGIGVTPFSGILADLQVHDDMAHGGPFNRIGEMPKPSTTTTAASPKDKTGDSAEKPTEENENGAAENGGTSEATVAGGQSALEGSGGAHELPRAGLDGETHLGAVQSNELTEKNQQSSPGGEPRDFPDDYRRVDFHWIVRDRNYLKWLSDLLNDVSLSQAWWRRERPDEQLHLDIRINTHVTAKHKDIVTHVYRWLLEMHRTPEHPASPLTGLLNPTQFGRPDFDKILDRHYDEMVQFRASRRATAERKNGNGQQQQQQQPYNEDSGLKVGVFYCGAPVVGEILADKCHELTVRGRHDGTKIEYFFMMEVFN</sequence>
<organism evidence="12 13">
    <name type="scientific">Sodiomyces alkalinus (strain CBS 110278 / VKM F-3762 / F11)</name>
    <name type="common">Alkaliphilic filamentous fungus</name>
    <dbReference type="NCBI Taxonomy" id="1314773"/>
    <lineage>
        <taxon>Eukaryota</taxon>
        <taxon>Fungi</taxon>
        <taxon>Dikarya</taxon>
        <taxon>Ascomycota</taxon>
        <taxon>Pezizomycotina</taxon>
        <taxon>Sordariomycetes</taxon>
        <taxon>Hypocreomycetidae</taxon>
        <taxon>Glomerellales</taxon>
        <taxon>Plectosphaerellaceae</taxon>
        <taxon>Sodiomyces</taxon>
    </lineage>
</organism>
<evidence type="ECO:0000256" key="5">
    <source>
        <dbReference type="ARBA" id="ARBA00023002"/>
    </source>
</evidence>
<evidence type="ECO:0000259" key="10">
    <source>
        <dbReference type="PROSITE" id="PS50222"/>
    </source>
</evidence>
<proteinExistence type="predicted"/>
<dbReference type="GO" id="GO:0006952">
    <property type="term" value="P:defense response"/>
    <property type="evidence" value="ECO:0007669"/>
    <property type="project" value="TreeGrafter"/>
</dbReference>
<feature type="transmembrane region" description="Helical" evidence="9">
    <location>
        <begin position="266"/>
        <end position="291"/>
    </location>
</feature>
<dbReference type="EMBL" id="ML119052">
    <property type="protein sequence ID" value="ROT41551.1"/>
    <property type="molecule type" value="Genomic_DNA"/>
</dbReference>
<dbReference type="SUPFAM" id="SSF52343">
    <property type="entry name" value="Ferredoxin reductase-like, C-terminal NADP-linked domain"/>
    <property type="match status" value="1"/>
</dbReference>
<dbReference type="Pfam" id="PF01794">
    <property type="entry name" value="Ferric_reduct"/>
    <property type="match status" value="1"/>
</dbReference>
<feature type="transmembrane region" description="Helical" evidence="9">
    <location>
        <begin position="427"/>
        <end position="448"/>
    </location>
</feature>
<feature type="domain" description="EF-hand" evidence="10">
    <location>
        <begin position="102"/>
        <end position="137"/>
    </location>
</feature>
<dbReference type="Gene3D" id="2.40.30.10">
    <property type="entry name" value="Translation factors"/>
    <property type="match status" value="1"/>
</dbReference>
<dbReference type="GO" id="GO:0042554">
    <property type="term" value="P:superoxide anion generation"/>
    <property type="evidence" value="ECO:0007669"/>
    <property type="project" value="TreeGrafter"/>
</dbReference>
<dbReference type="AlphaFoldDB" id="A0A3N2Q448"/>
<feature type="transmembrane region" description="Helical" evidence="9">
    <location>
        <begin position="15"/>
        <end position="35"/>
    </location>
</feature>
<evidence type="ECO:0000259" key="11">
    <source>
        <dbReference type="PROSITE" id="PS51384"/>
    </source>
</evidence>
<dbReference type="InterPro" id="IPR017927">
    <property type="entry name" value="FAD-bd_FR_type"/>
</dbReference>
<evidence type="ECO:0000256" key="4">
    <source>
        <dbReference type="ARBA" id="ARBA00022989"/>
    </source>
</evidence>
<feature type="transmembrane region" description="Helical" evidence="9">
    <location>
        <begin position="221"/>
        <end position="246"/>
    </location>
</feature>
<feature type="compositionally biased region" description="Basic and acidic residues" evidence="8">
    <location>
        <begin position="606"/>
        <end position="619"/>
    </location>
</feature>
<accession>A0A3N2Q448</accession>
<feature type="transmembrane region" description="Helical" evidence="9">
    <location>
        <begin position="398"/>
        <end position="415"/>
    </location>
</feature>
<feature type="region of interest" description="Disordered" evidence="8">
    <location>
        <begin position="585"/>
        <end position="656"/>
    </location>
</feature>
<keyword evidence="4 9" id="KW-1133">Transmembrane helix</keyword>
<dbReference type="GO" id="GO:0005509">
    <property type="term" value="F:calcium ion binding"/>
    <property type="evidence" value="ECO:0007669"/>
    <property type="project" value="InterPro"/>
</dbReference>
<dbReference type="Proteomes" id="UP000272025">
    <property type="component" value="Unassembled WGS sequence"/>
</dbReference>
<feature type="transmembrane region" description="Helical" evidence="9">
    <location>
        <begin position="312"/>
        <end position="332"/>
    </location>
</feature>
<dbReference type="STRING" id="1314773.A0A3N2Q448"/>
<keyword evidence="2 9" id="KW-0812">Transmembrane</keyword>
<keyword evidence="6" id="KW-0813">Transport</keyword>
<evidence type="ECO:0000256" key="3">
    <source>
        <dbReference type="ARBA" id="ARBA00022982"/>
    </source>
</evidence>
<gene>
    <name evidence="12" type="ORF">SODALDRAFT_357605</name>
</gene>
<dbReference type="RefSeq" id="XP_028469357.1">
    <property type="nucleotide sequence ID" value="XM_028614017.1"/>
</dbReference>
<dbReference type="Pfam" id="PF08022">
    <property type="entry name" value="FAD_binding_8"/>
    <property type="match status" value="1"/>
</dbReference>
<protein>
    <recommendedName>
        <fullName evidence="14">FAD-binding FR-type domain-containing protein</fullName>
    </recommendedName>
</protein>
<dbReference type="InterPro" id="IPR013130">
    <property type="entry name" value="Fe3_Rdtase_TM_dom"/>
</dbReference>
<dbReference type="InterPro" id="IPR018247">
    <property type="entry name" value="EF_Hand_1_Ca_BS"/>
</dbReference>
<dbReference type="SFLD" id="SFLDG01169">
    <property type="entry name" value="NADPH_oxidase_subgroup_(NOX)"/>
    <property type="match status" value="1"/>
</dbReference>
<feature type="region of interest" description="Disordered" evidence="8">
    <location>
        <begin position="804"/>
        <end position="823"/>
    </location>
</feature>
<dbReference type="InterPro" id="IPR002048">
    <property type="entry name" value="EF_hand_dom"/>
</dbReference>
<dbReference type="PROSITE" id="PS51384">
    <property type="entry name" value="FAD_FR"/>
    <property type="match status" value="1"/>
</dbReference>
<evidence type="ECO:0000256" key="9">
    <source>
        <dbReference type="SAM" id="Phobius"/>
    </source>
</evidence>
<evidence type="ECO:0000256" key="8">
    <source>
        <dbReference type="SAM" id="MobiDB-lite"/>
    </source>
</evidence>
<feature type="compositionally biased region" description="Low complexity" evidence="8">
    <location>
        <begin position="595"/>
        <end position="605"/>
    </location>
</feature>
<keyword evidence="13" id="KW-1185">Reference proteome</keyword>
<dbReference type="Gene3D" id="3.40.50.80">
    <property type="entry name" value="Nucleotide-binding domain of ferredoxin-NADP reductase (FNR) module"/>
    <property type="match status" value="1"/>
</dbReference>
<evidence type="ECO:0000313" key="13">
    <source>
        <dbReference type="Proteomes" id="UP000272025"/>
    </source>
</evidence>
<dbReference type="PANTHER" id="PTHR11972">
    <property type="entry name" value="NADPH OXIDASE"/>
    <property type="match status" value="1"/>
</dbReference>
<feature type="transmembrane region" description="Helical" evidence="9">
    <location>
        <begin position="368"/>
        <end position="386"/>
    </location>
</feature>
<dbReference type="InterPro" id="IPR013112">
    <property type="entry name" value="FAD-bd_8"/>
</dbReference>
<evidence type="ECO:0000256" key="2">
    <source>
        <dbReference type="ARBA" id="ARBA00022692"/>
    </source>
</evidence>
<dbReference type="GO" id="GO:0006811">
    <property type="term" value="P:monoatomic ion transport"/>
    <property type="evidence" value="ECO:0007669"/>
    <property type="project" value="UniProtKB-KW"/>
</dbReference>
<dbReference type="InterPro" id="IPR039261">
    <property type="entry name" value="FNR_nucleotide-bd"/>
</dbReference>
<dbReference type="GeneID" id="39582495"/>
<keyword evidence="5" id="KW-0560">Oxidoreductase</keyword>
<dbReference type="InterPro" id="IPR017938">
    <property type="entry name" value="Riboflavin_synthase-like_b-brl"/>
</dbReference>
<dbReference type="CDD" id="cd06186">
    <property type="entry name" value="NOX_Duox_like_FAD_NADP"/>
    <property type="match status" value="1"/>
</dbReference>
<evidence type="ECO:0000256" key="7">
    <source>
        <dbReference type="ARBA" id="ARBA00023136"/>
    </source>
</evidence>
<evidence type="ECO:0000256" key="6">
    <source>
        <dbReference type="ARBA" id="ARBA00023065"/>
    </source>
</evidence>
<evidence type="ECO:0000256" key="1">
    <source>
        <dbReference type="ARBA" id="ARBA00004141"/>
    </source>
</evidence>